<reference evidence="1 2" key="1">
    <citation type="submission" date="2018-04" db="EMBL/GenBank/DDBJ databases">
        <title>Methylobacterium sp. PR1016A genome.</title>
        <authorList>
            <person name="Park W."/>
        </authorList>
    </citation>
    <scope>NUCLEOTIDE SEQUENCE [LARGE SCALE GENOMIC DNA]</scope>
    <source>
        <strain evidence="1 2">PR1016A</strain>
    </source>
</reference>
<dbReference type="EMBL" id="CP028843">
    <property type="protein sequence ID" value="AWB23302.1"/>
    <property type="molecule type" value="Genomic_DNA"/>
</dbReference>
<dbReference type="Proteomes" id="UP000244755">
    <property type="component" value="Chromosome 1"/>
</dbReference>
<evidence type="ECO:0000313" key="1">
    <source>
        <dbReference type="EMBL" id="AWB23302.1"/>
    </source>
</evidence>
<gene>
    <name evidence="1" type="ORF">DA075_22355</name>
</gene>
<evidence type="ECO:0000313" key="2">
    <source>
        <dbReference type="Proteomes" id="UP000244755"/>
    </source>
</evidence>
<protein>
    <submittedName>
        <fullName evidence="1">Uncharacterized protein</fullName>
    </submittedName>
</protein>
<dbReference type="OrthoDB" id="8003682at2"/>
<dbReference type="KEGG" id="mee:DA075_22355"/>
<dbReference type="AlphaFoldDB" id="A0A2R4WP27"/>
<sequence length="69" mass="7368">MYQLTEGGVIDVSAIMLANPYAREVVADPNVSQAQMRMAVRTAILLAQPVRDIRRSRGRPGTAGGPCLG</sequence>
<keyword evidence="2" id="KW-1185">Reference proteome</keyword>
<accession>A0A2R4WP27</accession>
<proteinExistence type="predicted"/>
<name>A0A2R4WP27_9HYPH</name>
<organism evidence="1 2">
    <name type="scientific">Methylobacterium currus</name>
    <dbReference type="NCBI Taxonomy" id="2051553"/>
    <lineage>
        <taxon>Bacteria</taxon>
        <taxon>Pseudomonadati</taxon>
        <taxon>Pseudomonadota</taxon>
        <taxon>Alphaproteobacteria</taxon>
        <taxon>Hyphomicrobiales</taxon>
        <taxon>Methylobacteriaceae</taxon>
        <taxon>Methylobacterium</taxon>
    </lineage>
</organism>